<reference evidence="1 2" key="2">
    <citation type="submission" date="2018-11" db="EMBL/GenBank/DDBJ databases">
        <authorList>
            <consortium name="Pathogen Informatics"/>
        </authorList>
    </citation>
    <scope>NUCLEOTIDE SEQUENCE [LARGE SCALE GENOMIC DNA]</scope>
</reference>
<organism evidence="3">
    <name type="scientific">Gongylonema pulchrum</name>
    <dbReference type="NCBI Taxonomy" id="637853"/>
    <lineage>
        <taxon>Eukaryota</taxon>
        <taxon>Metazoa</taxon>
        <taxon>Ecdysozoa</taxon>
        <taxon>Nematoda</taxon>
        <taxon>Chromadorea</taxon>
        <taxon>Rhabditida</taxon>
        <taxon>Spirurina</taxon>
        <taxon>Spiruromorpha</taxon>
        <taxon>Spiruroidea</taxon>
        <taxon>Gongylonematidae</taxon>
        <taxon>Gongylonema</taxon>
    </lineage>
</organism>
<keyword evidence="2" id="KW-1185">Reference proteome</keyword>
<dbReference type="SUPFAM" id="SSF48056">
    <property type="entry name" value="Di-copper centre-containing domain"/>
    <property type="match status" value="1"/>
</dbReference>
<proteinExistence type="predicted"/>
<evidence type="ECO:0000313" key="1">
    <source>
        <dbReference type="EMBL" id="VDK36198.1"/>
    </source>
</evidence>
<evidence type="ECO:0000313" key="2">
    <source>
        <dbReference type="Proteomes" id="UP000271098"/>
    </source>
</evidence>
<dbReference type="InterPro" id="IPR008922">
    <property type="entry name" value="Di-copper_centre_dom_sf"/>
</dbReference>
<dbReference type="WBParaSite" id="GPUH_0000275301-mRNA-1">
    <property type="protein sequence ID" value="GPUH_0000275301-mRNA-1"/>
    <property type="gene ID" value="GPUH_0000275301"/>
</dbReference>
<dbReference type="Gene3D" id="1.10.1280.10">
    <property type="entry name" value="Di-copper center containing domain from catechol oxidase"/>
    <property type="match status" value="1"/>
</dbReference>
<protein>
    <submittedName>
        <fullName evidence="3">Tyrosinase_Cu-bd domain-containing protein</fullName>
    </submittedName>
</protein>
<name>A0A183D207_9BILA</name>
<accession>A0A183D207</accession>
<sequence length="131" mass="14839">MRKYYGLFEICLWYIVICRIEIALRLIDPTLAIPYWDSVMDSYLPNPRDSIIWSPLFAGETDSFGRVVNGPRLGFEGRLFTETDIGNVLNQQDISNVLAFTAPQAGNYFALKELHSTSIISAVLSKCVLSW</sequence>
<evidence type="ECO:0000313" key="3">
    <source>
        <dbReference type="WBParaSite" id="GPUH_0000275301-mRNA-1"/>
    </source>
</evidence>
<dbReference type="EMBL" id="UYRT01004325">
    <property type="protein sequence ID" value="VDK36198.1"/>
    <property type="molecule type" value="Genomic_DNA"/>
</dbReference>
<gene>
    <name evidence="1" type="ORF">GPUH_LOCUS2748</name>
</gene>
<dbReference type="Proteomes" id="UP000271098">
    <property type="component" value="Unassembled WGS sequence"/>
</dbReference>
<dbReference type="AlphaFoldDB" id="A0A183D207"/>
<reference evidence="3" key="1">
    <citation type="submission" date="2016-06" db="UniProtKB">
        <authorList>
            <consortium name="WormBaseParasite"/>
        </authorList>
    </citation>
    <scope>IDENTIFICATION</scope>
</reference>
<dbReference type="OrthoDB" id="6132182at2759"/>